<evidence type="ECO:0000313" key="5">
    <source>
        <dbReference type="Proteomes" id="UP000657918"/>
    </source>
</evidence>
<proteinExistence type="inferred from homology"/>
<evidence type="ECO:0000256" key="2">
    <source>
        <dbReference type="ARBA" id="ARBA00022741"/>
    </source>
</evidence>
<dbReference type="Proteomes" id="UP000657918">
    <property type="component" value="Unassembled WGS sequence"/>
</dbReference>
<dbReference type="InterPro" id="IPR013126">
    <property type="entry name" value="Hsp_70_fam"/>
</dbReference>
<gene>
    <name evidence="4" type="ORF">SADUNF_Sadunf10G0158800</name>
</gene>
<dbReference type="PANTHER" id="PTHR19375">
    <property type="entry name" value="HEAT SHOCK PROTEIN 70KDA"/>
    <property type="match status" value="1"/>
</dbReference>
<comment type="caution">
    <text evidence="4">The sequence shown here is derived from an EMBL/GenBank/DDBJ whole genome shotgun (WGS) entry which is preliminary data.</text>
</comment>
<evidence type="ECO:0000313" key="4">
    <source>
        <dbReference type="EMBL" id="KAF9674744.1"/>
    </source>
</evidence>
<evidence type="ECO:0000256" key="1">
    <source>
        <dbReference type="ARBA" id="ARBA00007381"/>
    </source>
</evidence>
<dbReference type="SUPFAM" id="SSF53067">
    <property type="entry name" value="Actin-like ATPase domain"/>
    <property type="match status" value="1"/>
</dbReference>
<dbReference type="GO" id="GO:0140662">
    <property type="term" value="F:ATP-dependent protein folding chaperone"/>
    <property type="evidence" value="ECO:0007669"/>
    <property type="project" value="InterPro"/>
</dbReference>
<name>A0A835JUK0_9ROSI</name>
<dbReference type="AlphaFoldDB" id="A0A835JUK0"/>
<keyword evidence="3" id="KW-0067">ATP-binding</keyword>
<dbReference type="Pfam" id="PF00012">
    <property type="entry name" value="HSP70"/>
    <property type="match status" value="1"/>
</dbReference>
<organism evidence="4 5">
    <name type="scientific">Salix dunnii</name>
    <dbReference type="NCBI Taxonomy" id="1413687"/>
    <lineage>
        <taxon>Eukaryota</taxon>
        <taxon>Viridiplantae</taxon>
        <taxon>Streptophyta</taxon>
        <taxon>Embryophyta</taxon>
        <taxon>Tracheophyta</taxon>
        <taxon>Spermatophyta</taxon>
        <taxon>Magnoliopsida</taxon>
        <taxon>eudicotyledons</taxon>
        <taxon>Gunneridae</taxon>
        <taxon>Pentapetalae</taxon>
        <taxon>rosids</taxon>
        <taxon>fabids</taxon>
        <taxon>Malpighiales</taxon>
        <taxon>Salicaceae</taxon>
        <taxon>Saliceae</taxon>
        <taxon>Salix</taxon>
    </lineage>
</organism>
<keyword evidence="2" id="KW-0547">Nucleotide-binding</keyword>
<accession>A0A835JUK0</accession>
<keyword evidence="5" id="KW-1185">Reference proteome</keyword>
<dbReference type="EMBL" id="JADGMS010000010">
    <property type="protein sequence ID" value="KAF9674744.1"/>
    <property type="molecule type" value="Genomic_DNA"/>
</dbReference>
<dbReference type="GO" id="GO:0005524">
    <property type="term" value="F:ATP binding"/>
    <property type="evidence" value="ECO:0007669"/>
    <property type="project" value="UniProtKB-KW"/>
</dbReference>
<dbReference type="OrthoDB" id="3789372at2759"/>
<comment type="similarity">
    <text evidence="1">Belongs to the heat shock protein 70 family.</text>
</comment>
<evidence type="ECO:0000256" key="3">
    <source>
        <dbReference type="ARBA" id="ARBA00022840"/>
    </source>
</evidence>
<reference evidence="4 5" key="1">
    <citation type="submission" date="2020-10" db="EMBL/GenBank/DDBJ databases">
        <title>Plant Genome Project.</title>
        <authorList>
            <person name="Zhang R.-G."/>
        </authorList>
    </citation>
    <scope>NUCLEOTIDE SEQUENCE [LARGE SCALE GENOMIC DNA]</scope>
    <source>
        <strain evidence="4">FAFU-HL-1</strain>
        <tissue evidence="4">Leaf</tissue>
    </source>
</reference>
<dbReference type="InterPro" id="IPR043129">
    <property type="entry name" value="ATPase_NBD"/>
</dbReference>
<sequence length="97" mass="11069">MFQETDEADAIFFQLITCYLIKDCLEINNVRYRHSIYKVQKNMNLTKNATTTFPACFNDSQRQATKDAGTIAGLDVMRIINEPTDAAMAYGFDKETN</sequence>
<dbReference type="Gene3D" id="3.30.420.40">
    <property type="match status" value="1"/>
</dbReference>
<dbReference type="FunFam" id="3.30.420.40:FF:000028">
    <property type="entry name" value="heat shock 70 kDa protein-like"/>
    <property type="match status" value="1"/>
</dbReference>
<protein>
    <submittedName>
        <fullName evidence="4">Uncharacterized protein</fullName>
    </submittedName>
</protein>